<reference evidence="1" key="1">
    <citation type="submission" date="2022-04" db="EMBL/GenBank/DDBJ databases">
        <authorList>
            <person name="Criscuolo A."/>
        </authorList>
    </citation>
    <scope>NUCLEOTIDE SEQUENCE</scope>
    <source>
        <strain evidence="1">CIP111895</strain>
    </source>
</reference>
<dbReference type="SUPFAM" id="SSF51658">
    <property type="entry name" value="Xylose isomerase-like"/>
    <property type="match status" value="1"/>
</dbReference>
<dbReference type="Gene3D" id="3.20.20.150">
    <property type="entry name" value="Divalent-metal-dependent TIM barrel enzymes"/>
    <property type="match status" value="1"/>
</dbReference>
<name>A0ABN8KRH8_9BACI</name>
<gene>
    <name evidence="1" type="ORF">BACCIP111895_02175</name>
</gene>
<accession>A0ABN8KRH8</accession>
<dbReference type="RefSeq" id="WP_248735302.1">
    <property type="nucleotide sequence ID" value="NZ_CALBWS010000012.1"/>
</dbReference>
<evidence type="ECO:0000313" key="1">
    <source>
        <dbReference type="EMBL" id="CAH2714998.1"/>
    </source>
</evidence>
<comment type="caution">
    <text evidence="1">The sequence shown here is derived from an EMBL/GenBank/DDBJ whole genome shotgun (WGS) entry which is preliminary data.</text>
</comment>
<keyword evidence="2" id="KW-1185">Reference proteome</keyword>
<dbReference type="InterPro" id="IPR036237">
    <property type="entry name" value="Xyl_isomerase-like_sf"/>
</dbReference>
<protein>
    <recommendedName>
        <fullName evidence="3">Xylose isomerase-like TIM barrel domain-containing protein</fullName>
    </recommendedName>
</protein>
<organism evidence="1 2">
    <name type="scientific">Neobacillus rhizosphaerae</name>
    <dbReference type="NCBI Taxonomy" id="2880965"/>
    <lineage>
        <taxon>Bacteria</taxon>
        <taxon>Bacillati</taxon>
        <taxon>Bacillota</taxon>
        <taxon>Bacilli</taxon>
        <taxon>Bacillales</taxon>
        <taxon>Bacillaceae</taxon>
        <taxon>Neobacillus</taxon>
    </lineage>
</organism>
<proteinExistence type="predicted"/>
<evidence type="ECO:0008006" key="3">
    <source>
        <dbReference type="Google" id="ProtNLM"/>
    </source>
</evidence>
<evidence type="ECO:0000313" key="2">
    <source>
        <dbReference type="Proteomes" id="UP000838308"/>
    </source>
</evidence>
<dbReference type="Proteomes" id="UP000838308">
    <property type="component" value="Unassembled WGS sequence"/>
</dbReference>
<dbReference type="EMBL" id="CALBWS010000012">
    <property type="protein sequence ID" value="CAH2714998.1"/>
    <property type="molecule type" value="Genomic_DNA"/>
</dbReference>
<sequence>MQYSTYKAEFFDEKQYVTMDEFCVEYGLDGMEVFMDDMFPRDQDLYDHKEEILLKLRTLNVRRIHCSYWAYPTSFLTKNHFNELVERFGGQEEVARYYGDLTGVHMFKRWAQEYQIATELKAHSYIYHLIDYAPIDGKWEYTISKADIRQAMIYMIQQFLNYLMDRKLLTEDSPSIEVENAGWGLEHGLQTAEDYKLMYSQLYDPFQKVKIGWDINHLLHALGFDEKKKCARFFLPDSEISARMVEMQQMYGNKPNMLAEKWLEYNILDLELVKRVGCLHLSDCVLKTTEFFRNGKLTGHYYEEIVALDSWDMQENYGVDIVLSAYDSHLPLGDGTLDPANIKAMILKIYATNPDLAILHELKNNKDQNAAIRKQLDRLDLN</sequence>